<comment type="caution">
    <text evidence="4">The sequence shown here is derived from an EMBL/GenBank/DDBJ whole genome shotgun (WGS) entry which is preliminary data.</text>
</comment>
<evidence type="ECO:0000259" key="1">
    <source>
        <dbReference type="Pfam" id="PF23344"/>
    </source>
</evidence>
<sequence>MSHFYFEDQRGLHFLSLQEASLCGYTVLFSDVGDLEFRASFLACHVNSQTGSDYHLGLWLVHVQEGGEVVAYPFQLHCPLEEAWSSREITCEENYMEEFDETGVTVKFHRAGQPSGEALVVSLKEATALGYQVSMDKSRLVLRCTYSSPMSYHVKDNQVDLEMVSASILYRFQDDLLAFDTSIACPLNEASADDSYLLWIVPYVPSPLVHGQFGYRGMRTGVNGRALDEFELEQRGFKIGLQEGQVEVRVPKGAQGVQVKSSVVRGQYSQAMAVDLFFMSQWQDQQWPLTQHRSFRRLKTPFIPQALVLTNKLQKVTLYGGGDLLIWTQAQSETDLEVFKFSYPNGSNYYQLSLSLSHPKIIPLHIGGGYKTYSFSFIFTFHIMPGGDVFYHHATVKHNADYTGTPRLEGKCTESSLLILLHHGAPSDLQWELFLGAHKLDWDLVDMGGYKVEAAEDYLTSPFKNKTVLSTVCLPEGKMVVIVDTTHTVPPVRPNRTTLLDPDCVPVETDSTRALFSFSLDSCGTTAMIQGIYLVYENEISYSQDFLPFDDPLIHRDVPFRVALILSMWATVGCDVLVQDMTGVHTLTEKYAAECGYSINILSFLGLVELRASYFSCHTEKNNEKFVFNFNVNTSIDGKAVTKTLNATCSPPLPWAPREVSCEVNYMEVGLDKLRSLQWFWELKCESSAGICAAYSTSPSEWQVTFQKLDVVLGPMNFTEARKQGYLLALTNGRFVFRTPYGQPDSYITKDNGVQVEVVHASIFSRRGWFVIIVDLVAACSTDQGMSSDGYMMWDTPEALYSSVGTTQLSVGLNGDLVEQENAKQKGFIVEKSNNTVHIGIPYNAVGGYRKTFVGGGIFEFRIFLMYLKQVSEDQTVLQEGMFTMFLGNVPDDMELTSIQLNGQQFKLPLPSDSTFMITEEAQPDNTYSYTLKMLFSDPLVVQEFSKEHAAMLHQLNINYTLTVPGSEPYYYTTSVTALLDVSPPVFEANCTASGITFMLVHQPSDYLWEFSIGTDLLTMQLVTRRGYTMSNDSQTLVLTAPLFTHGYDYRDVSLRGFYGTFEILVRDGDTSRVRASTIKTCFFESREYIMCSTDGMMTVAADLSGVIPSGQMPVNFHLYNKLCVPNEVNGTRVLFSFPVNSCGSVVKLRGNVTYKNKILYRPKQNKLRSRDNNEGVTVECTYSINSLSRLFSVFKFESDTEGVGNIIHSVQTTPGVLQMECHDSYFMIAIDLPVAEQDFHFEAVDGTGVYPLTEQYAAECGYSINVLPFLGYVELRASYLSCHTEKKGHLFEFKMNLIRNVEGKVVTHALNRTCSPLPWSPREVFCEVNYMEVTVQHEPTCLPGTNDWNTLRPVYASPVSDWQFALHKPDDQQLQPMNITEARKQGYVVELMYGRILFRTPYGQPDSYSTEVNGVPVEVVHASIFSRQSWFVVMVDLFAACSMSQGSFAGGYLTWKTPEALYSSQGSMQVSLGLNGDLVKQEVAEQRGFVVNVDNSTLEISIPYKAKGGFRKSHASGGIFVFYIFNLYVKQVSMGGETVVRSYRTLDTPLLPHLLVEEDKTVPQEGMFTVFLGNVPDDMELTSIQLNGRQFKLPLPSDSTFMITEEAQPDNTYSYTLKMLFSDPLVVQEFSKEHAAMLHQLNINYTLTVPGSEPYHYTTSVTALLDVSPPVFEANCTASGITFMLVHQPSDYLWEFSIGTDLLTMELVTRRGYTMSNDSQTLVLTAPLFTHGYDYRDVSLRGFYGTFEILVRDGDTSRVRASTVKTCFFESREYIMVQMPVNFHLYNKLCVPNEVNGTRVLFSIPVNSCGSVVKIKVRAREFIQFLMQQRTGAVVLPTSSRTVQHPSFMPLSARHHGGAALYPILPEEVFFIDPSMHCRERIPNLLTRMRAFDFSRLNTPQPIMSSCPAPPNHPDPFRSGPHPTRDLGSLTWTGCGPDTHLQPPRAIIQLSQEEDQAVTNLLKLHHQEATGSNYTQQTGDFTNVFNSAAPMSPTALLNHQRSKVRRSKELTDLEGNAVHVLLSLGDLQ</sequence>
<gene>
    <name evidence="4" type="ORF">FQA47_008899</name>
</gene>
<feature type="domain" description="ZP-domain containing protein Ig-like" evidence="3">
    <location>
        <begin position="313"/>
        <end position="399"/>
    </location>
</feature>
<feature type="domain" description="ZP-domain containing protein Ig-like" evidence="3">
    <location>
        <begin position="870"/>
        <end position="981"/>
    </location>
</feature>
<dbReference type="Gene3D" id="2.60.40.3210">
    <property type="entry name" value="Zona pellucida, ZP-N domain"/>
    <property type="match status" value="2"/>
</dbReference>
<dbReference type="InterPro" id="IPR058876">
    <property type="entry name" value="Ig-like_ZP"/>
</dbReference>
<accession>A0A834BR74</accession>
<dbReference type="EMBL" id="WKFB01001022">
    <property type="protein sequence ID" value="KAF6715915.1"/>
    <property type="molecule type" value="Genomic_DNA"/>
</dbReference>
<dbReference type="InterPro" id="IPR057638">
    <property type="entry name" value="Ig_ZP2_2nd"/>
</dbReference>
<dbReference type="Pfam" id="PF26562">
    <property type="entry name" value="Ig-like"/>
    <property type="match status" value="3"/>
</dbReference>
<dbReference type="Pfam" id="PF23736">
    <property type="entry name" value="Ig_ZP2"/>
    <property type="match status" value="1"/>
</dbReference>
<feature type="domain" description="Zona pellucida sperm-binding protein 2 second Ig-like" evidence="2">
    <location>
        <begin position="97"/>
        <end position="188"/>
    </location>
</feature>
<evidence type="ECO:0000313" key="5">
    <source>
        <dbReference type="Proteomes" id="UP000646548"/>
    </source>
</evidence>
<name>A0A834BR74_ORYME</name>
<protein>
    <submittedName>
        <fullName evidence="4">Zona pellucida sperm-binding protein 4</fullName>
    </submittedName>
</protein>
<evidence type="ECO:0000259" key="2">
    <source>
        <dbReference type="Pfam" id="PF23736"/>
    </source>
</evidence>
<dbReference type="PANTHER" id="PTHR47130">
    <property type="entry name" value="SI:DKEY-19B23.11-RELATED"/>
    <property type="match status" value="1"/>
</dbReference>
<evidence type="ECO:0000313" key="4">
    <source>
        <dbReference type="EMBL" id="KAF6715915.1"/>
    </source>
</evidence>
<feature type="domain" description="ZP-domain containing protein Ig-like" evidence="3">
    <location>
        <begin position="1553"/>
        <end position="1667"/>
    </location>
</feature>
<organism evidence="4 5">
    <name type="scientific">Oryzias melastigma</name>
    <name type="common">Marine medaka</name>
    <dbReference type="NCBI Taxonomy" id="30732"/>
    <lineage>
        <taxon>Eukaryota</taxon>
        <taxon>Metazoa</taxon>
        <taxon>Chordata</taxon>
        <taxon>Craniata</taxon>
        <taxon>Vertebrata</taxon>
        <taxon>Euteleostomi</taxon>
        <taxon>Actinopterygii</taxon>
        <taxon>Neopterygii</taxon>
        <taxon>Teleostei</taxon>
        <taxon>Neoteleostei</taxon>
        <taxon>Acanthomorphata</taxon>
        <taxon>Ovalentaria</taxon>
        <taxon>Atherinomorphae</taxon>
        <taxon>Beloniformes</taxon>
        <taxon>Adrianichthyidae</taxon>
        <taxon>Oryziinae</taxon>
        <taxon>Oryzias</taxon>
    </lineage>
</organism>
<feature type="domain" description="ZP-N" evidence="1">
    <location>
        <begin position="1092"/>
        <end position="1184"/>
    </location>
</feature>
<proteinExistence type="predicted"/>
<dbReference type="InterPro" id="IPR055356">
    <property type="entry name" value="ZP-N"/>
</dbReference>
<dbReference type="PANTHER" id="PTHR47130:SF6">
    <property type="entry name" value="EGG ENVELOPE GLYCOPROTEIN-LIKE PRECURSOR"/>
    <property type="match status" value="1"/>
</dbReference>
<reference evidence="4" key="1">
    <citation type="journal article" name="BMC Genomics">
        <title>Long-read sequencing and de novo genome assembly of marine medaka (Oryzias melastigma).</title>
        <authorList>
            <person name="Liang P."/>
            <person name="Saqib H.S.A."/>
            <person name="Ni X."/>
            <person name="Shen Y."/>
        </authorList>
    </citation>
    <scope>NUCLEOTIDE SEQUENCE</scope>
    <source>
        <strain evidence="4">Bigg-433</strain>
    </source>
</reference>
<evidence type="ECO:0000259" key="3">
    <source>
        <dbReference type="Pfam" id="PF26562"/>
    </source>
</evidence>
<feature type="domain" description="ZP-N" evidence="1">
    <location>
        <begin position="473"/>
        <end position="547"/>
    </location>
</feature>
<dbReference type="Proteomes" id="UP000646548">
    <property type="component" value="Unassembled WGS sequence"/>
</dbReference>
<dbReference type="Pfam" id="PF23344">
    <property type="entry name" value="ZP-N"/>
    <property type="match status" value="2"/>
</dbReference>